<name>Q1Q5E3_KUEST</name>
<proteinExistence type="predicted"/>
<gene>
    <name evidence="1" type="ORF">kuste4477</name>
</gene>
<accession>Q1Q5E3</accession>
<reference evidence="1" key="2">
    <citation type="submission" date="2006-01" db="EMBL/GenBank/DDBJ databases">
        <authorList>
            <person name="Genoscope"/>
        </authorList>
    </citation>
    <scope>NUCLEOTIDE SEQUENCE</scope>
</reference>
<evidence type="ECO:0000313" key="1">
    <source>
        <dbReference type="EMBL" id="CAJ75239.1"/>
    </source>
</evidence>
<dbReference type="AlphaFoldDB" id="Q1Q5E3"/>
<dbReference type="EMBL" id="CT573071">
    <property type="protein sequence ID" value="CAJ75239.1"/>
    <property type="molecule type" value="Genomic_DNA"/>
</dbReference>
<protein>
    <submittedName>
        <fullName evidence="1">Uncharacterized protein</fullName>
    </submittedName>
</protein>
<sequence>MSRVVLYCKGSQIEISKLDLTFVDINSYSISEITFCELLEYILLCHLVHFSIAITTQCFRCKKNFNTIDIVMVDSNSSFPDAVNLLKSVLPQYINST</sequence>
<organism evidence="1">
    <name type="scientific">Kuenenia stuttgartiensis</name>
    <dbReference type="NCBI Taxonomy" id="174633"/>
    <lineage>
        <taxon>Bacteria</taxon>
        <taxon>Pseudomonadati</taxon>
        <taxon>Planctomycetota</taxon>
        <taxon>Candidatus Brocadiia</taxon>
        <taxon>Candidatus Brocadiales</taxon>
        <taxon>Candidatus Brocadiaceae</taxon>
        <taxon>Candidatus Kuenenia</taxon>
    </lineage>
</organism>
<reference evidence="1" key="1">
    <citation type="journal article" date="2006" name="Nature">
        <title>Deciphering the evolution and metabolism of an anammox bacterium from a community genome.</title>
        <authorList>
            <person name="Strous M."/>
            <person name="Pelletier E."/>
            <person name="Mangenot S."/>
            <person name="Rattei T."/>
            <person name="Lehner A."/>
            <person name="Taylor M.W."/>
            <person name="Horn M."/>
            <person name="Daims H."/>
            <person name="Bartol-Mavel D."/>
            <person name="Wincker P."/>
            <person name="Barbe V."/>
            <person name="Fonknechten N."/>
            <person name="Vallenet D."/>
            <person name="Segurens B."/>
            <person name="Schenowitz-Truong C."/>
            <person name="Medigue C."/>
            <person name="Collingro A."/>
            <person name="Snel B."/>
            <person name="Dutilh B.E."/>
            <person name="OpDenCamp H.J.M."/>
            <person name="vanDerDrift C."/>
            <person name="Cirpus I."/>
            <person name="vanDePas-Schoonen K.T."/>
            <person name="Harhangi H.R."/>
            <person name="vanNiftrik L."/>
            <person name="Schmid M."/>
            <person name="Keltjens J."/>
            <person name="vanDeVossenberg J."/>
            <person name="Kartal B."/>
            <person name="Meier H."/>
            <person name="Frishman D."/>
            <person name="Huynen M.A."/>
            <person name="Mewes H."/>
            <person name="Weissenbach J."/>
            <person name="Jetten M.S.M."/>
            <person name="Wagner M."/>
            <person name="LePaslier D."/>
        </authorList>
    </citation>
    <scope>NUCLEOTIDE SEQUENCE</scope>
</reference>